<dbReference type="SUPFAM" id="SSF52777">
    <property type="entry name" value="CoA-dependent acyltransferases"/>
    <property type="match status" value="7"/>
</dbReference>
<feature type="domain" description="Carrier" evidence="7">
    <location>
        <begin position="3534"/>
        <end position="3608"/>
    </location>
</feature>
<dbReference type="SUPFAM" id="SSF53335">
    <property type="entry name" value="S-adenosyl-L-methionine-dependent methyltransferases"/>
    <property type="match status" value="1"/>
</dbReference>
<dbReference type="InterPro" id="IPR006162">
    <property type="entry name" value="Ppantetheine_attach_site"/>
</dbReference>
<dbReference type="InterPro" id="IPR000873">
    <property type="entry name" value="AMP-dep_synth/lig_dom"/>
</dbReference>
<dbReference type="PROSITE" id="PS00455">
    <property type="entry name" value="AMP_BINDING"/>
    <property type="match status" value="3"/>
</dbReference>
<dbReference type="InterPro" id="IPR020845">
    <property type="entry name" value="AMP-binding_CS"/>
</dbReference>
<dbReference type="PROSITE" id="PS00012">
    <property type="entry name" value="PHOSPHOPANTETHEINE"/>
    <property type="match status" value="4"/>
</dbReference>
<dbReference type="Gene3D" id="1.10.1200.10">
    <property type="entry name" value="ACP-like"/>
    <property type="match status" value="4"/>
</dbReference>
<name>A0A7K3QPI5_9ACTN</name>
<dbReference type="InterPro" id="IPR023213">
    <property type="entry name" value="CAT-like_dom_sf"/>
</dbReference>
<feature type="region of interest" description="Disordered" evidence="6">
    <location>
        <begin position="2784"/>
        <end position="2803"/>
    </location>
</feature>
<sequence>EAYVVLDDLPLTPSGKLDQAALPAPEAGRAVRREPAGPVEQALTGIFAAVLGIPDVGPDDDFFRLGGDSISSIGVAARARAAGLDVSPRDVFTHRTPAALAAGTGATGATPARETAAFTLTDAEHARVRTLAAPAEVADVWPLAPLQEGLFFHSAYDEAALDVYTVHETFDFATPLDTTRLCAAVRTLLDRNPGLRAGFTSDGLDQPVQFIVADPEIPLETVDLSHLTAAEQEARAAELTGAERTRTFDLSKPPLFRVLLLRLGAERGDRLVIGRHLILWDGWSAWLFLDELFGLYETGGDPSALAAPGSYRDYLTWLAAQDDTEATAAWRTALAGLDEPTLLAPTAPDGLEPVIPDQLDTQLSAELGERLRDTGRAHGLTLNTLLNAAWGLTLATATGRADVVFGTTVAGRPSEVPHVGDIIGLFLNTVPARIALDPAEPVLGLLQRIQGERLDLMPYEHLSLGVLQAETGHRKLFDTLFVLRNNDTEERLDGLRTRHGATAVANVDATHYPANLVITPGHRITVTLAHRPDLVPADRARALLDRFTLLLDRLTTDLHAPVGSLDPLLPAEHTALRREQEASRVPEPEDTIADLLAAQAARTPDARALVCGERTLTYAELDASVNRLARLLIERGAGPERIVALGLPRSLDTVVALFAVLRTGAAYLPLELDHPADRLSGMLADARPLLLLTTGAVSDTLDADTPRVLLDDPDTRADLAGRPDTPVRRRFSLGHPAYVIYTSGSTGRPKGVVTPYRGLTNMQLNHQKEIFAPAIASAGGRRLRIAHTVSFAFDMSWEELLWLVEGHEVHVCDEELRRDAEALVAYCERHRVDVVNVTPTYARLLIEQGLLQGHVPPLVLLGGEAVPETVWTALRDTEGTYGYNLYGPTEYTINTLGGGTLDSATPTVGRPIRGTRAHILDAWLRPVPDGVPGELYIAGIGLARGYLDRPALSAERFVADPFGTPGERMYRTGDLVRRNPDGNLDFLGRTDDQVKIRGYRIEPGEIEAALSRHPEVAQAAVVVRDERLIGYVVPAPAGTGDRTAAEAAQVGEWQEIYSDEYEEIGTAVFTEEYAGWDSSYDGQAIPFEEMHEWREATLARIRSLNPRRVLEIGVGSGLLLSRLAPEAEAYWATDFAAPVIRKIGQELRREPKLAAKVELRCQPAEDLGGLPAGYFDTIVINSVIQYFPSIDHLTGVLRGALDLLAPGGALFVGDVRNLRHARVFHTEIQRARGTADDDLERAVERGLRLEKELLVDPDYFTTLGHGVDLRTKRGHHHNELTRHRYDIVLYAGEPDADLRDLPTVDWTTANAVGDLVRGDRTTEDIGELLTGILATTGRFGDRPRGARPEGLRVTGIPDGRTTEGGIDPEDLHQLAAKSGQRVLTTWSAATGTYDAVFLPAEPRLTAGLFRPDGTRPHANDPTAARETSALVRRLREELGRELPEYMVPAAFVTVDTLPMNANGKLDLRALPDAEPAVALGGGRGPRTRREEVLCRLFAEVLGLPEVGAEDNFFDLGGHSLLATRLVSRARTELSAELAIRDLFEAPTPALLAGRADNGKSARPPLTAAVQRPERVPLSAAQRRLWLVDRLAERAGSVAYNFPLVLRLRGPLDLPALQAALRDVAARHESLRTLVGEHQGEPYQRVLAAEEAEVPCTVTDVTEDGLPTLIAAAQRRPFDLTCELPLHAAVFRIGAEDHVVAVVLHHITTDEWSDRPFLADLDTAYAARAAGDAPEWAPLPVQYADYTLWQEQLLRQLGQQQTAYWTEALCGLPEELPLPLDRARPAAPTGRGAVVRRAVPEETGYALRELSAATGTSMFMLLQAATAALLHKLGAGDDIPLGAPIAGRTDSGLDDLVGFFVNTLVLRTDLSGDPTFAELLGRVRESSLAAFEHQDLPFDRVVEAVNPPRVAGRNPLFQVMMGYHHRPDGDPGTLLGLPAEWSDMDTGAAKFDLHFTFADEADGIVLLLEYATDLFDAATVERLAGRMLRLLEQTAAEPSLPVRELKLLEEAERTRVLTDWNDTATTVPDITLPELFRAQAARTPGATALVFEGERLTYAELDARVERTARVLAGLGAGPERTVAVALPRSVDLVVALLATHRAGAAYLPLDPDHPADRLALMVEDARPVCVIRDALPTGPETDLPTSYDPRSPAYVIYTSGSTGRPKGVVVPHAGIVNRLLWMQDTYGLTGEDRVLQKTPSSFDVSVWEFFWPLITGATLVVARPEGHRDPGYLARLIREQGVTTVHFVPSMLQLFLEEPSAAECTGLRRVMCSGEALPAPLSRRFHEVLAAGLHNLYGPTEASVDVTATEIGPGATTVPIGRPVWNTRTYVLDAGLKPVPPGVAGELYLAGAQLARGYLDRPALTAERFVADPYAPTPGARMYRTGDLARWTADGALEYLGRTDDQAKVRGFRVEPGEIEAVLTSHPFVTGAAVVVRDQALVAYVVPDRQTLDTTVLRAHMSATLPAHMVPAAYVTLDALPLTPNGKLDRRALPDPDFRTDGALPRTPREEILCGLFAGVLGLERVGVHDDFFALGGHSLAAMRLVSRVRAALGADLSLRAVFDAPTPARLAARLDAARTGARPALATGRPRPERLPLSSAQRRLWLLHQVNGPDPAYNIPAVWRLTGTLDRDALQAALDDVAARHAPLRTVFPAVDGVPYQKVLDEARVPLLGGDDLAAEAAHPFDLTAELPVRAVLFEAGPEETVLLLLLHHIATDEWSERPLLADLGTAYAARAEGRAPDWAPLPVSYADYTLWQRDVLTATEGDLLAHWTDTLAGLPAELNLPADRPRPAESSGRGGTIGFTVPPVPAHALRALARDHGVSMFMVAQAAVAALLHRLGAGDDIPLGAPVSGRADESLEDLVGFFVNSLVLRTDLSGDPTFADLLARVRETGLAAYEHQDLPFERLVEALNPERSLSRHPLFQVMVVHLTDRTDGPVLPGLTARRETVGQDSAKFDLSFDFVEQEDGIQGWIEYSADLFDEPTVQLLARRLESLLTQAAADPGRRVGTLDVLRDDERALVLTGWNDTARPVPDDTLPELFRAQAARTPEATAVVFEGTALSYAELDQRVDQLARTLAASGAGAETTVAVALPRSFALVVTLLAVHRAGAAYLPLDPGHPADRLAHMLTDAGPACLVTTDGIDLPDTGTPRLRVDADGTPEHPAAAPLPTTYDPRHPAYVIYTSGSTGRPKGVVVPHAGIVNRLLWMQDAYGLTGEDRVLQKTPAGFDVSVWEFFWPLIIGATLVVARPEGHQDPAHLAALIREQGVTTAHFVPSMLRAFLDEPAAAHCTGLRQVMSSGEALPAPLATRFHRVLPGSRLHNLYGPTEASVDVTATEIGPDATTVPIGRPVWNTRAYVLDAGLGPVPPGVAGELYLAGAQLARGYLNRPGLTAERFVADPFGGPGARMYRTGDLARWTPAGELEYLGRVDDQVKLRGFRVELGEIEAALTAHAGVAQAVVVLREDRLVGYAVPAEGAHPDPAELRAHTAVTLPGHMVPAAVVLLDALPLTPNGKLDRRALPAPDFAAEVTSTRPRTEREEMLGALVAEVLGLERVGVEDDFFSLGGDSIVAMQLVARARAAGLAFSPRDVFRHKSAAGLAAVATTATEHRADDTPLLDLTGAERTELAALPPGTEVLPVSPLQAGLLFHAALDAGDEGPDVYTVQVSYDLEGPLDADRLRAAAQGVLDAHENLRSGFRHLSSGRPVAVVPRTAVLPWRQLDITGAAEDDWERLLGQERRRFDPEHPPLLRLLLARTGPGRHRLVLSHQHLLLDGWSLPLLTAELWARYEGRTPAPPAPYRAHLRLLAAQDPAVAAAAWA</sequence>
<comment type="similarity">
    <text evidence="2">Belongs to the ATP-dependent AMP-binding enzyme family.</text>
</comment>
<dbReference type="Pfam" id="PF08242">
    <property type="entry name" value="Methyltransf_12"/>
    <property type="match status" value="1"/>
</dbReference>
<dbReference type="Pfam" id="PF00501">
    <property type="entry name" value="AMP-binding"/>
    <property type="match status" value="3"/>
</dbReference>
<evidence type="ECO:0000313" key="9">
    <source>
        <dbReference type="Proteomes" id="UP000470520"/>
    </source>
</evidence>
<dbReference type="SUPFAM" id="SSF47336">
    <property type="entry name" value="ACP-like"/>
    <property type="match status" value="4"/>
</dbReference>
<dbReference type="InterPro" id="IPR036736">
    <property type="entry name" value="ACP-like_sf"/>
</dbReference>
<evidence type="ECO:0000256" key="3">
    <source>
        <dbReference type="ARBA" id="ARBA00022450"/>
    </source>
</evidence>
<dbReference type="GO" id="GO:0072330">
    <property type="term" value="P:monocarboxylic acid biosynthetic process"/>
    <property type="evidence" value="ECO:0007669"/>
    <property type="project" value="UniProtKB-ARBA"/>
</dbReference>
<dbReference type="FunFam" id="1.10.1200.10:FF:000016">
    <property type="entry name" value="Non-ribosomal peptide synthase"/>
    <property type="match status" value="2"/>
</dbReference>
<dbReference type="FunFam" id="3.40.50.980:FF:000002">
    <property type="entry name" value="Enterobactin synthetase component F"/>
    <property type="match status" value="2"/>
</dbReference>
<keyword evidence="5" id="KW-0677">Repeat</keyword>
<dbReference type="GO" id="GO:0017000">
    <property type="term" value="P:antibiotic biosynthetic process"/>
    <property type="evidence" value="ECO:0007669"/>
    <property type="project" value="UniProtKB-ARBA"/>
</dbReference>
<dbReference type="CDD" id="cd05930">
    <property type="entry name" value="A_NRPS"/>
    <property type="match status" value="1"/>
</dbReference>
<dbReference type="Gene3D" id="3.40.50.980">
    <property type="match status" value="4"/>
</dbReference>
<dbReference type="InterPro" id="IPR013217">
    <property type="entry name" value="Methyltransf_12"/>
</dbReference>
<feature type="non-terminal residue" evidence="8">
    <location>
        <position position="3820"/>
    </location>
</feature>
<dbReference type="InterPro" id="IPR029063">
    <property type="entry name" value="SAM-dependent_MTases_sf"/>
</dbReference>
<dbReference type="GO" id="GO:0003824">
    <property type="term" value="F:catalytic activity"/>
    <property type="evidence" value="ECO:0007669"/>
    <property type="project" value="InterPro"/>
</dbReference>
<dbReference type="FunFam" id="2.30.38.10:FF:000001">
    <property type="entry name" value="Non-ribosomal peptide synthetase PvdI"/>
    <property type="match status" value="3"/>
</dbReference>
<evidence type="ECO:0000256" key="1">
    <source>
        <dbReference type="ARBA" id="ARBA00001957"/>
    </source>
</evidence>
<dbReference type="InterPro" id="IPR010071">
    <property type="entry name" value="AA_adenyl_dom"/>
</dbReference>
<dbReference type="FunFam" id="1.10.1200.10:FF:000005">
    <property type="entry name" value="Nonribosomal peptide synthetase 1"/>
    <property type="match status" value="1"/>
</dbReference>
<dbReference type="CDD" id="cd02440">
    <property type="entry name" value="AdoMet_MTases"/>
    <property type="match status" value="1"/>
</dbReference>
<dbReference type="SUPFAM" id="SSF56801">
    <property type="entry name" value="Acetyl-CoA synthetase-like"/>
    <property type="match status" value="3"/>
</dbReference>
<evidence type="ECO:0000256" key="6">
    <source>
        <dbReference type="SAM" id="MobiDB-lite"/>
    </source>
</evidence>
<feature type="region of interest" description="Disordered" evidence="6">
    <location>
        <begin position="1339"/>
        <end position="1366"/>
    </location>
</feature>
<accession>A0A7K3QPI5</accession>
<comment type="cofactor">
    <cofactor evidence="1">
        <name>pantetheine 4'-phosphate</name>
        <dbReference type="ChEBI" id="CHEBI:47942"/>
    </cofactor>
</comment>
<dbReference type="GO" id="GO:0043041">
    <property type="term" value="P:amino acid activation for nonribosomal peptide biosynthetic process"/>
    <property type="evidence" value="ECO:0007669"/>
    <property type="project" value="TreeGrafter"/>
</dbReference>
<dbReference type="PROSITE" id="PS50075">
    <property type="entry name" value="CARRIER"/>
    <property type="match status" value="4"/>
</dbReference>
<dbReference type="InterPro" id="IPR042099">
    <property type="entry name" value="ANL_N_sf"/>
</dbReference>
<dbReference type="InterPro" id="IPR001242">
    <property type="entry name" value="Condensation_dom"/>
</dbReference>
<feature type="compositionally biased region" description="Basic and acidic residues" evidence="6">
    <location>
        <begin position="1339"/>
        <end position="1350"/>
    </location>
</feature>
<dbReference type="GO" id="GO:0009403">
    <property type="term" value="P:toxin biosynthetic process"/>
    <property type="evidence" value="ECO:0007669"/>
    <property type="project" value="UniProtKB-ARBA"/>
</dbReference>
<comment type="caution">
    <text evidence="8">The sequence shown here is derived from an EMBL/GenBank/DDBJ whole genome shotgun (WGS) entry which is preliminary data.</text>
</comment>
<evidence type="ECO:0000259" key="7">
    <source>
        <dbReference type="PROSITE" id="PS50075"/>
    </source>
</evidence>
<dbReference type="InterPro" id="IPR025110">
    <property type="entry name" value="AMP-bd_C"/>
</dbReference>
<dbReference type="CDD" id="cd17646">
    <property type="entry name" value="A_NRPS_AB3403-like"/>
    <property type="match status" value="2"/>
</dbReference>
<dbReference type="InterPro" id="IPR020806">
    <property type="entry name" value="PKS_PP-bd"/>
</dbReference>
<dbReference type="Pfam" id="PF13193">
    <property type="entry name" value="AMP-binding_C"/>
    <property type="match status" value="3"/>
</dbReference>
<dbReference type="GO" id="GO:0008610">
    <property type="term" value="P:lipid biosynthetic process"/>
    <property type="evidence" value="ECO:0007669"/>
    <property type="project" value="UniProtKB-ARBA"/>
</dbReference>
<dbReference type="PANTHER" id="PTHR45527">
    <property type="entry name" value="NONRIBOSOMAL PEPTIDE SYNTHETASE"/>
    <property type="match status" value="1"/>
</dbReference>
<protein>
    <submittedName>
        <fullName evidence="8">Amino acid adenylation domain-containing protein</fullName>
    </submittedName>
</protein>
<evidence type="ECO:0000256" key="2">
    <source>
        <dbReference type="ARBA" id="ARBA00006432"/>
    </source>
</evidence>
<dbReference type="EMBL" id="JAAGMR010000112">
    <property type="protein sequence ID" value="NEB91752.1"/>
    <property type="molecule type" value="Genomic_DNA"/>
</dbReference>
<evidence type="ECO:0000256" key="5">
    <source>
        <dbReference type="ARBA" id="ARBA00022737"/>
    </source>
</evidence>
<dbReference type="Gene3D" id="3.40.50.12780">
    <property type="entry name" value="N-terminal domain of ligase-like"/>
    <property type="match status" value="1"/>
</dbReference>
<gene>
    <name evidence="8" type="ORF">G3I21_08460</name>
</gene>
<evidence type="ECO:0000256" key="4">
    <source>
        <dbReference type="ARBA" id="ARBA00022553"/>
    </source>
</evidence>
<dbReference type="RefSeq" id="WP_164187614.1">
    <property type="nucleotide sequence ID" value="NZ_JAAGMR010000112.1"/>
</dbReference>
<evidence type="ECO:0000313" key="8">
    <source>
        <dbReference type="EMBL" id="NEB91752.1"/>
    </source>
</evidence>
<dbReference type="PANTHER" id="PTHR45527:SF1">
    <property type="entry name" value="FATTY ACID SYNTHASE"/>
    <property type="match status" value="1"/>
</dbReference>
<reference evidence="8 9" key="1">
    <citation type="submission" date="2020-01" db="EMBL/GenBank/DDBJ databases">
        <title>Insect and environment-associated Actinomycetes.</title>
        <authorList>
            <person name="Currrie C."/>
            <person name="Chevrette M."/>
            <person name="Carlson C."/>
            <person name="Stubbendieck R."/>
            <person name="Wendt-Pienkowski E."/>
        </authorList>
    </citation>
    <scope>NUCLEOTIDE SEQUENCE [LARGE SCALE GENOMIC DNA]</scope>
    <source>
        <strain evidence="8 9">SID7754</strain>
    </source>
</reference>
<dbReference type="GO" id="GO:0005829">
    <property type="term" value="C:cytosol"/>
    <property type="evidence" value="ECO:0007669"/>
    <property type="project" value="TreeGrafter"/>
</dbReference>
<dbReference type="GO" id="GO:0031177">
    <property type="term" value="F:phosphopantetheine binding"/>
    <property type="evidence" value="ECO:0007669"/>
    <property type="project" value="InterPro"/>
</dbReference>
<dbReference type="Gene3D" id="3.40.50.150">
    <property type="entry name" value="Vaccinia Virus protein VP39"/>
    <property type="match status" value="1"/>
</dbReference>
<keyword evidence="4" id="KW-0597">Phosphoprotein</keyword>
<dbReference type="NCBIfam" id="NF003417">
    <property type="entry name" value="PRK04813.1"/>
    <property type="match status" value="4"/>
</dbReference>
<dbReference type="InterPro" id="IPR045851">
    <property type="entry name" value="AMP-bd_C_sf"/>
</dbReference>
<feature type="non-terminal residue" evidence="8">
    <location>
        <position position="1"/>
    </location>
</feature>
<organism evidence="8 9">
    <name type="scientific">Streptomyces bauhiniae</name>
    <dbReference type="NCBI Taxonomy" id="2340725"/>
    <lineage>
        <taxon>Bacteria</taxon>
        <taxon>Bacillati</taxon>
        <taxon>Actinomycetota</taxon>
        <taxon>Actinomycetes</taxon>
        <taxon>Kitasatosporales</taxon>
        <taxon>Streptomycetaceae</taxon>
        <taxon>Streptomyces</taxon>
    </lineage>
</organism>
<dbReference type="SMART" id="SM00823">
    <property type="entry name" value="PKS_PP"/>
    <property type="match status" value="4"/>
</dbReference>
<dbReference type="Gene3D" id="3.30.559.10">
    <property type="entry name" value="Chloramphenicol acetyltransferase-like domain"/>
    <property type="match status" value="4"/>
</dbReference>
<feature type="domain" description="Carrier" evidence="7">
    <location>
        <begin position="1484"/>
        <end position="1559"/>
    </location>
</feature>
<dbReference type="InterPro" id="IPR009081">
    <property type="entry name" value="PP-bd_ACP"/>
</dbReference>
<dbReference type="Proteomes" id="UP000470520">
    <property type="component" value="Unassembled WGS sequence"/>
</dbReference>
<dbReference type="Pfam" id="PF00668">
    <property type="entry name" value="Condensation"/>
    <property type="match status" value="4"/>
</dbReference>
<dbReference type="FunFam" id="3.40.50.12780:FF:000012">
    <property type="entry name" value="Non-ribosomal peptide synthetase"/>
    <property type="match status" value="2"/>
</dbReference>
<feature type="domain" description="Carrier" evidence="7">
    <location>
        <begin position="34"/>
        <end position="108"/>
    </location>
</feature>
<proteinExistence type="inferred from homology"/>
<dbReference type="Gene3D" id="3.30.300.30">
    <property type="match status" value="4"/>
</dbReference>
<dbReference type="Gene3D" id="2.30.38.10">
    <property type="entry name" value="Luciferase, Domain 3"/>
    <property type="match status" value="2"/>
</dbReference>
<dbReference type="CDD" id="cd19540">
    <property type="entry name" value="LCL_NRPS-like"/>
    <property type="match status" value="2"/>
</dbReference>
<keyword evidence="3" id="KW-0596">Phosphopantetheine</keyword>
<dbReference type="FunFam" id="3.40.50.980:FF:000001">
    <property type="entry name" value="Non-ribosomal peptide synthetase"/>
    <property type="match status" value="2"/>
</dbReference>
<dbReference type="NCBIfam" id="TIGR01733">
    <property type="entry name" value="AA-adenyl-dom"/>
    <property type="match status" value="3"/>
</dbReference>
<dbReference type="Pfam" id="PF00550">
    <property type="entry name" value="PP-binding"/>
    <property type="match status" value="4"/>
</dbReference>
<feature type="domain" description="Carrier" evidence="7">
    <location>
        <begin position="2504"/>
        <end position="2579"/>
    </location>
</feature>
<dbReference type="Gene3D" id="3.30.559.30">
    <property type="entry name" value="Nonribosomal peptide synthetase, condensation domain"/>
    <property type="match status" value="3"/>
</dbReference>
<dbReference type="FunFam" id="3.30.300.30:FF:000010">
    <property type="entry name" value="Enterobactin synthetase component F"/>
    <property type="match status" value="2"/>
</dbReference>